<dbReference type="OrthoDB" id="9858596at2"/>
<evidence type="ECO:0000313" key="2">
    <source>
        <dbReference type="Proteomes" id="UP000295777"/>
    </source>
</evidence>
<protein>
    <submittedName>
        <fullName evidence="1">Uncharacterized protein</fullName>
    </submittedName>
</protein>
<evidence type="ECO:0000313" key="1">
    <source>
        <dbReference type="EMBL" id="TCK06358.1"/>
    </source>
</evidence>
<proteinExistence type="predicted"/>
<comment type="caution">
    <text evidence="1">The sequence shown here is derived from an EMBL/GenBank/DDBJ whole genome shotgun (WGS) entry which is preliminary data.</text>
</comment>
<keyword evidence="2" id="KW-1185">Reference proteome</keyword>
<reference evidence="1 2" key="1">
    <citation type="submission" date="2019-03" db="EMBL/GenBank/DDBJ databases">
        <title>Genomic Encyclopedia of Archaeal and Bacterial Type Strains, Phase II (KMG-II): from individual species to whole genera.</title>
        <authorList>
            <person name="Goeker M."/>
        </authorList>
    </citation>
    <scope>NUCLEOTIDE SEQUENCE [LARGE SCALE GENOMIC DNA]</scope>
    <source>
        <strain evidence="1 2">DSM 24425</strain>
    </source>
</reference>
<accession>A0A4R1GEG9</accession>
<name>A0A4R1GEG9_9BACT</name>
<dbReference type="EMBL" id="SMFV01000001">
    <property type="protein sequence ID" value="TCK06358.1"/>
    <property type="molecule type" value="Genomic_DNA"/>
</dbReference>
<dbReference type="Proteomes" id="UP000295777">
    <property type="component" value="Unassembled WGS sequence"/>
</dbReference>
<gene>
    <name evidence="1" type="ORF">CLV27_0159</name>
</gene>
<dbReference type="RefSeq" id="WP_132524823.1">
    <property type="nucleotide sequence ID" value="NZ_SMFV01000001.1"/>
</dbReference>
<organism evidence="1 2">
    <name type="scientific">Phorcysia thermohydrogeniphila</name>
    <dbReference type="NCBI Taxonomy" id="936138"/>
    <lineage>
        <taxon>Bacteria</taxon>
        <taxon>Pseudomonadati</taxon>
        <taxon>Aquificota</taxon>
        <taxon>Aquificia</taxon>
        <taxon>Desulfurobacteriales</taxon>
        <taxon>Desulfurobacteriaceae</taxon>
        <taxon>Phorcysia</taxon>
    </lineage>
</organism>
<dbReference type="AlphaFoldDB" id="A0A4R1GEG9"/>
<sequence>MSTATAYAISFFILSPQRGINRQTVAVPDGFKITDVIADVPADSTLDLLDAGNSVFGPRPLGGGIFSTASKKLTLPAPKEVKNTSLELVVECNSEPSKPIGVAVLGYTGE</sequence>